<keyword evidence="1" id="KW-0472">Membrane</keyword>
<dbReference type="RefSeq" id="XP_066720407.1">
    <property type="nucleotide sequence ID" value="XM_066854552.1"/>
</dbReference>
<dbReference type="PANTHER" id="PTHR48182">
    <property type="entry name" value="PROTEIN SERAC1"/>
    <property type="match status" value="1"/>
</dbReference>
<proteinExistence type="predicted"/>
<feature type="transmembrane region" description="Helical" evidence="1">
    <location>
        <begin position="16"/>
        <end position="34"/>
    </location>
</feature>
<evidence type="ECO:0000256" key="1">
    <source>
        <dbReference type="SAM" id="Phobius"/>
    </source>
</evidence>
<dbReference type="InterPro" id="IPR052374">
    <property type="entry name" value="SERAC1"/>
</dbReference>
<evidence type="ECO:0000313" key="2">
    <source>
        <dbReference type="EMBL" id="KAK8079336.1"/>
    </source>
</evidence>
<dbReference type="GeneID" id="92087615"/>
<gene>
    <name evidence="2" type="ORF">PG994_003143</name>
</gene>
<reference evidence="2 3" key="1">
    <citation type="submission" date="2023-01" db="EMBL/GenBank/DDBJ databases">
        <title>Analysis of 21 Apiospora genomes using comparative genomics revels a genus with tremendous synthesis potential of carbohydrate active enzymes and secondary metabolites.</title>
        <authorList>
            <person name="Sorensen T."/>
        </authorList>
    </citation>
    <scope>NUCLEOTIDE SEQUENCE [LARGE SCALE GENOMIC DNA]</scope>
    <source>
        <strain evidence="2 3">CBS 135458</strain>
    </source>
</reference>
<dbReference type="PANTHER" id="PTHR48182:SF3">
    <property type="entry name" value="DUF676 DOMAIN-CONTAINING PROTEIN"/>
    <property type="match status" value="1"/>
</dbReference>
<dbReference type="EMBL" id="JAQQWL010000003">
    <property type="protein sequence ID" value="KAK8079336.1"/>
    <property type="molecule type" value="Genomic_DNA"/>
</dbReference>
<organism evidence="2 3">
    <name type="scientific">Apiospora phragmitis</name>
    <dbReference type="NCBI Taxonomy" id="2905665"/>
    <lineage>
        <taxon>Eukaryota</taxon>
        <taxon>Fungi</taxon>
        <taxon>Dikarya</taxon>
        <taxon>Ascomycota</taxon>
        <taxon>Pezizomycotina</taxon>
        <taxon>Sordariomycetes</taxon>
        <taxon>Xylariomycetidae</taxon>
        <taxon>Amphisphaeriales</taxon>
        <taxon>Apiosporaceae</taxon>
        <taxon>Apiospora</taxon>
    </lineage>
</organism>
<evidence type="ECO:0000313" key="3">
    <source>
        <dbReference type="Proteomes" id="UP001480595"/>
    </source>
</evidence>
<sequence>MRTARDERVASRCDQLLCSAVAVAAIVAALHVYSPVSQPSRHKPDHFDLLEDESRHFIWEFPYRRTIRKLIVARLSLSTNFEKRCSDPTMPPRGMLLIRHVASANLLTAVTVAAPPTERRLGLHRLVPAEGTTDTTTLDIIAIHGLDTESPRTWIYEKNGTQVHWLRDSNMLPAAIPEARIYTYDWNAKVFDHAPVQTLLGHADNLLGQVAAERGEGQRSPSPDLRSILLWRPCPRRGEATYVDDDPYHGVLLATVGAIFLATPFAGTDAAQPASWLVTIKGIMGEDACDNLIDDLEKNSYYVYQRLKKFAEIVHADSVKLPVCCFFETKKTEIYRRILPRNLAFPIGGCEGFILVAEPSACIHGYPGEGLAAKHVTMNKFEGPDDAGFKRVSYKLQGFVSGAQKVLERRRHG</sequence>
<protein>
    <submittedName>
        <fullName evidence="2">Uncharacterized protein</fullName>
    </submittedName>
</protein>
<name>A0ABR1W768_9PEZI</name>
<keyword evidence="1" id="KW-0812">Transmembrane</keyword>
<comment type="caution">
    <text evidence="2">The sequence shown here is derived from an EMBL/GenBank/DDBJ whole genome shotgun (WGS) entry which is preliminary data.</text>
</comment>
<keyword evidence="3" id="KW-1185">Reference proteome</keyword>
<accession>A0ABR1W768</accession>
<dbReference type="Proteomes" id="UP001480595">
    <property type="component" value="Unassembled WGS sequence"/>
</dbReference>
<keyword evidence="1" id="KW-1133">Transmembrane helix</keyword>